<evidence type="ECO:0000256" key="1">
    <source>
        <dbReference type="ARBA" id="ARBA00022741"/>
    </source>
</evidence>
<keyword evidence="4" id="KW-0067">ATP-binding</keyword>
<dbReference type="InterPro" id="IPR024590">
    <property type="entry name" value="HrpA_C"/>
</dbReference>
<dbReference type="NCBIfam" id="NF008348">
    <property type="entry name" value="PRK11131.1"/>
    <property type="match status" value="1"/>
</dbReference>
<dbReference type="InterPro" id="IPR007502">
    <property type="entry name" value="Helicase-assoc_dom"/>
</dbReference>
<evidence type="ECO:0000313" key="9">
    <source>
        <dbReference type="Proteomes" id="UP000654471"/>
    </source>
</evidence>
<dbReference type="InterPro" id="IPR001650">
    <property type="entry name" value="Helicase_C-like"/>
</dbReference>
<proteinExistence type="predicted"/>
<name>A0ABQ2VNB7_9ACTN</name>
<evidence type="ECO:0000256" key="3">
    <source>
        <dbReference type="ARBA" id="ARBA00022806"/>
    </source>
</evidence>
<dbReference type="InterPro" id="IPR011545">
    <property type="entry name" value="DEAD/DEAH_box_helicase_dom"/>
</dbReference>
<dbReference type="PROSITE" id="PS51192">
    <property type="entry name" value="HELICASE_ATP_BIND_1"/>
    <property type="match status" value="1"/>
</dbReference>
<evidence type="ECO:0000256" key="5">
    <source>
        <dbReference type="SAM" id="MobiDB-lite"/>
    </source>
</evidence>
<dbReference type="Pfam" id="PF00271">
    <property type="entry name" value="Helicase_C"/>
    <property type="match status" value="1"/>
</dbReference>
<dbReference type="PANTHER" id="PTHR18934:SF99">
    <property type="entry name" value="ATP-DEPENDENT RNA HELICASE DHX37-RELATED"/>
    <property type="match status" value="1"/>
</dbReference>
<evidence type="ECO:0000256" key="2">
    <source>
        <dbReference type="ARBA" id="ARBA00022801"/>
    </source>
</evidence>
<dbReference type="Pfam" id="PF00270">
    <property type="entry name" value="DEAD"/>
    <property type="match status" value="1"/>
</dbReference>
<dbReference type="InterPro" id="IPR027417">
    <property type="entry name" value="P-loop_NTPase"/>
</dbReference>
<keyword evidence="1" id="KW-0547">Nucleotide-binding</keyword>
<dbReference type="Pfam" id="PF11898">
    <property type="entry name" value="DUF3418"/>
    <property type="match status" value="1"/>
</dbReference>
<dbReference type="InterPro" id="IPR048333">
    <property type="entry name" value="HA2_WH"/>
</dbReference>
<evidence type="ECO:0000256" key="4">
    <source>
        <dbReference type="ARBA" id="ARBA00022840"/>
    </source>
</evidence>
<dbReference type="CDD" id="cd17989">
    <property type="entry name" value="DEXHc_HrpA"/>
    <property type="match status" value="1"/>
</dbReference>
<gene>
    <name evidence="8" type="ORF">GCM10010211_72920</name>
</gene>
<evidence type="ECO:0000313" key="8">
    <source>
        <dbReference type="EMBL" id="GGU95205.1"/>
    </source>
</evidence>
<dbReference type="Pfam" id="PF04408">
    <property type="entry name" value="WHD_HA2"/>
    <property type="match status" value="1"/>
</dbReference>
<feature type="region of interest" description="Disordered" evidence="5">
    <location>
        <begin position="1025"/>
        <end position="1046"/>
    </location>
</feature>
<reference evidence="9" key="1">
    <citation type="journal article" date="2019" name="Int. J. Syst. Evol. Microbiol.">
        <title>The Global Catalogue of Microorganisms (GCM) 10K type strain sequencing project: providing services to taxonomists for standard genome sequencing and annotation.</title>
        <authorList>
            <consortium name="The Broad Institute Genomics Platform"/>
            <consortium name="The Broad Institute Genome Sequencing Center for Infectious Disease"/>
            <person name="Wu L."/>
            <person name="Ma J."/>
        </authorList>
    </citation>
    <scope>NUCLEOTIDE SEQUENCE [LARGE SCALE GENOMIC DNA]</scope>
    <source>
        <strain evidence="9">JCM 3399</strain>
    </source>
</reference>
<dbReference type="PROSITE" id="PS51194">
    <property type="entry name" value="HELICASE_CTER"/>
    <property type="match status" value="1"/>
</dbReference>
<keyword evidence="2" id="KW-0378">Hydrolase</keyword>
<dbReference type="InterPro" id="IPR014001">
    <property type="entry name" value="Helicase_ATP-bd"/>
</dbReference>
<dbReference type="InterPro" id="IPR003593">
    <property type="entry name" value="AAA+_ATPase"/>
</dbReference>
<feature type="compositionally biased region" description="Basic and acidic residues" evidence="5">
    <location>
        <begin position="1027"/>
        <end position="1039"/>
    </location>
</feature>
<dbReference type="GO" id="GO:0004386">
    <property type="term" value="F:helicase activity"/>
    <property type="evidence" value="ECO:0007669"/>
    <property type="project" value="UniProtKB-KW"/>
</dbReference>
<dbReference type="InterPro" id="IPR011709">
    <property type="entry name" value="DEAD-box_helicase_OB_fold"/>
</dbReference>
<accession>A0ABQ2VNB7</accession>
<protein>
    <submittedName>
        <fullName evidence="8">ATP-dependent helicase</fullName>
    </submittedName>
</protein>
<dbReference type="Pfam" id="PF07717">
    <property type="entry name" value="OB_NTP_bind"/>
    <property type="match status" value="1"/>
</dbReference>
<keyword evidence="3 8" id="KW-0347">Helicase</keyword>
<dbReference type="RefSeq" id="WP_189307463.1">
    <property type="nucleotide sequence ID" value="NZ_BMRP01000048.1"/>
</dbReference>
<dbReference type="Pfam" id="PF21010">
    <property type="entry name" value="HA2_C"/>
    <property type="match status" value="1"/>
</dbReference>
<feature type="domain" description="Helicase C-terminal" evidence="7">
    <location>
        <begin position="292"/>
        <end position="459"/>
    </location>
</feature>
<dbReference type="NCBIfam" id="TIGR01967">
    <property type="entry name" value="DEAH_box_HrpA"/>
    <property type="match status" value="1"/>
</dbReference>
<dbReference type="SMART" id="SM00487">
    <property type="entry name" value="DEXDc"/>
    <property type="match status" value="1"/>
</dbReference>
<evidence type="ECO:0000259" key="7">
    <source>
        <dbReference type="PROSITE" id="PS51194"/>
    </source>
</evidence>
<dbReference type="SMART" id="SM00490">
    <property type="entry name" value="HELICc"/>
    <property type="match status" value="1"/>
</dbReference>
<sequence length="1337" mass="150430">MSSQPASALPDGTAPTLPALLKRLPELMLRDQQRLGRRIDGARRIRKPEARASVLAEIAGGIDEAELRVASRRAATPEVSYPAELPVSQKKDEILAAIRDHQVVIVAGETGSGKTTQIPKICLELGRGVQGLIGHTQPRRIAARTVAERVAEELKTPLGESVGWKVRFTDQVGDDTLVKLMTDGILLAEIQTDRELRQYDTIIIDEAHERSLNIDFILGYLAQLLPRRPDLKVVITSATIDPERFSRHFGDAPIVEVSGRTYPVEVRYRPLLEEGGQTASDFRDADRDQITAICDAVDELRAEGPGDVLVFLSGEREIRDTADALNKKNLPATEVLPLYARLSHAEQHRVFQRHTGRRIVLATNVAETSLTVPGIKYVIDPGMARISRYSFRTKVQRLPIEPVSQASANQRKGRCGRTSDGICIRLYSEDDFLTRPEFTDAEILRTNLASVILQMTAAGLGDIEKFPFIDPPDRRNIKDGVDLLSELGALDIKQKDLRKRLTPLGRKLSQLPVDPRLARMVLEADRNGCVREVMVIAAALSIQDPRERPSDKQQQADQQHARFKDETSDFLAFLNLWRYVREQQKALSSSAFRRMCRTEFLNYLRIREWQDIYSQLRTVAKGMDIHLSEQDAAPDHIHVSLLSGLLSHIGLKDTDAKNEYLGARSAKFAVFPGSALFKKPPRWVMSAELVETSRLWARVNARIEPEWLEPLAQHLVKRNYSEPHWEQKMAAVMAYERVTLYGVPIVAQRKVNYGRIDPEVSRDLFIRHALVEGDWRTHHQFFHDNRKLLGEVEELEHRARRRDILVDDETLFDFYDQRIPADVVSGAHFDSWWKKRRGEEPELLNFEHSMLINESAEAVTKDDYPDSWRQGKLKFKVTYQFEPGADADGVTVHIPLQVLNQVSSEGFDWQIPGLREQLVTELIRSLPKPIRRNYVPAPNFAARFLDTTVPLQGALTASLAAGLQRMVGVPVEAADFDTAKVPDHLKITFRVVDERRRKLAEAKDLEALRLQLKPKTRAAISKAFEQAAERPAKDGRGGRGESPLAGLEQRTGLTSWTIGTLPRTFETRRAGQPLKAYPALVDEGSSVAVRLYDTEAEQLTAMWAGTRRLILLNIPSNPAKFAQDKLSNQQKLALSRNPHGSIAALFEDCVTAAADRLIAARGGPAWDEESFRKLYDAVRADLVDATLKTIQQAQEVLAAWQACERRLKATTFPSLLTSLADIKEQLAELIKPGFVTAHGAKRLPDLMRYLVAADRRLAQLPTNAERDRTRMAKVKEMQDEYAWLLEQFPKGRPVPAAALEIRWMIEELRVSYFAHALGTAYPVSDKRIVKAVDAAAP</sequence>
<dbReference type="SUPFAM" id="SSF52540">
    <property type="entry name" value="P-loop containing nucleoside triphosphate hydrolases"/>
    <property type="match status" value="1"/>
</dbReference>
<dbReference type="SMART" id="SM00847">
    <property type="entry name" value="HA2"/>
    <property type="match status" value="1"/>
</dbReference>
<keyword evidence="9" id="KW-1185">Reference proteome</keyword>
<dbReference type="InterPro" id="IPR010222">
    <property type="entry name" value="RNA_helicase_HrpA"/>
</dbReference>
<dbReference type="EMBL" id="BMRP01000048">
    <property type="protein sequence ID" value="GGU95205.1"/>
    <property type="molecule type" value="Genomic_DNA"/>
</dbReference>
<organism evidence="8 9">
    <name type="scientific">Streptomyces albospinus</name>
    <dbReference type="NCBI Taxonomy" id="285515"/>
    <lineage>
        <taxon>Bacteria</taxon>
        <taxon>Bacillati</taxon>
        <taxon>Actinomycetota</taxon>
        <taxon>Actinomycetes</taxon>
        <taxon>Kitasatosporales</taxon>
        <taxon>Streptomycetaceae</taxon>
        <taxon>Streptomyces</taxon>
    </lineage>
</organism>
<dbReference type="Gene3D" id="3.40.50.300">
    <property type="entry name" value="P-loop containing nucleotide triphosphate hydrolases"/>
    <property type="match status" value="2"/>
</dbReference>
<dbReference type="Gene3D" id="1.20.120.1080">
    <property type="match status" value="1"/>
</dbReference>
<evidence type="ECO:0000259" key="6">
    <source>
        <dbReference type="PROSITE" id="PS51192"/>
    </source>
</evidence>
<dbReference type="SMART" id="SM00382">
    <property type="entry name" value="AAA"/>
    <property type="match status" value="1"/>
</dbReference>
<dbReference type="CDD" id="cd18791">
    <property type="entry name" value="SF2_C_RHA"/>
    <property type="match status" value="1"/>
</dbReference>
<feature type="domain" description="Helicase ATP-binding" evidence="6">
    <location>
        <begin position="95"/>
        <end position="258"/>
    </location>
</feature>
<comment type="caution">
    <text evidence="8">The sequence shown here is derived from an EMBL/GenBank/DDBJ whole genome shotgun (WGS) entry which is preliminary data.</text>
</comment>
<dbReference type="PANTHER" id="PTHR18934">
    <property type="entry name" value="ATP-DEPENDENT RNA HELICASE"/>
    <property type="match status" value="1"/>
</dbReference>
<dbReference type="Proteomes" id="UP000654471">
    <property type="component" value="Unassembled WGS sequence"/>
</dbReference>